<name>A0A9W8UGG2_AKAMU</name>
<feature type="region of interest" description="Disordered" evidence="1">
    <location>
        <begin position="1"/>
        <end position="20"/>
    </location>
</feature>
<gene>
    <name evidence="2" type="ORF">LMH87_001769</name>
</gene>
<dbReference type="AlphaFoldDB" id="A0A9W8UGG2"/>
<dbReference type="RefSeq" id="XP_056050172.1">
    <property type="nucleotide sequence ID" value="XM_056193101.1"/>
</dbReference>
<dbReference type="KEGG" id="amus:LMH87_001769"/>
<accession>A0A9W8UGG2</accession>
<keyword evidence="3" id="KW-1185">Reference proteome</keyword>
<evidence type="ECO:0000256" key="1">
    <source>
        <dbReference type="SAM" id="MobiDB-lite"/>
    </source>
</evidence>
<comment type="caution">
    <text evidence="2">The sequence shown here is derived from an EMBL/GenBank/DDBJ whole genome shotgun (WGS) entry which is preliminary data.</text>
</comment>
<reference evidence="2" key="1">
    <citation type="journal article" date="2023" name="Access Microbiol">
        <title>De-novo genome assembly for Akanthomyces muscarius, a biocontrol agent of insect agricultural pests.</title>
        <authorList>
            <person name="Erdos Z."/>
            <person name="Studholme D.J."/>
            <person name="Raymond B."/>
            <person name="Sharma M."/>
        </authorList>
    </citation>
    <scope>NUCLEOTIDE SEQUENCE</scope>
    <source>
        <strain evidence="2">Ve6</strain>
    </source>
</reference>
<protein>
    <submittedName>
        <fullName evidence="2">Uncharacterized protein</fullName>
    </submittedName>
</protein>
<proteinExistence type="predicted"/>
<sequence>MQMLQQPTTPSTSATPANTNAQRDRFHITEAWVYYVVTAIDGVHVPLAAMLRLGRSKDLILDARSVTAVLSSRQHRDMLLLERALAQDYYHPIRTRQPLAELRDYQLEFATGFMPMGREPRYASAQGLREFPHTSVCLCEGAGSTHSSDLSWCAVPAGCEGWQPVPLGTVRRLGSRTYALMVRDVTDLDNVE</sequence>
<dbReference type="EMBL" id="JAJHUN010000010">
    <property type="protein sequence ID" value="KAJ4147231.1"/>
    <property type="molecule type" value="Genomic_DNA"/>
</dbReference>
<dbReference type="Proteomes" id="UP001144673">
    <property type="component" value="Chromosome 3"/>
</dbReference>
<organism evidence="2 3">
    <name type="scientific">Akanthomyces muscarius</name>
    <name type="common">Entomopathogenic fungus</name>
    <name type="synonym">Lecanicillium muscarium</name>
    <dbReference type="NCBI Taxonomy" id="2231603"/>
    <lineage>
        <taxon>Eukaryota</taxon>
        <taxon>Fungi</taxon>
        <taxon>Dikarya</taxon>
        <taxon>Ascomycota</taxon>
        <taxon>Pezizomycotina</taxon>
        <taxon>Sordariomycetes</taxon>
        <taxon>Hypocreomycetidae</taxon>
        <taxon>Hypocreales</taxon>
        <taxon>Cordycipitaceae</taxon>
        <taxon>Akanthomyces</taxon>
    </lineage>
</organism>
<evidence type="ECO:0000313" key="2">
    <source>
        <dbReference type="EMBL" id="KAJ4147231.1"/>
    </source>
</evidence>
<dbReference type="GeneID" id="80888928"/>
<evidence type="ECO:0000313" key="3">
    <source>
        <dbReference type="Proteomes" id="UP001144673"/>
    </source>
</evidence>